<name>X0WQD3_9ZZZZ</name>
<accession>X0WQD3</accession>
<dbReference type="Pfam" id="PF20469">
    <property type="entry name" value="OLD-like_TOPRIM"/>
    <property type="match status" value="1"/>
</dbReference>
<feature type="domain" description="OLD protein-like TOPRIM" evidence="1">
    <location>
        <begin position="56"/>
        <end position="104"/>
    </location>
</feature>
<comment type="caution">
    <text evidence="2">The sequence shown here is derived from an EMBL/GenBank/DDBJ whole genome shotgun (WGS) entry which is preliminary data.</text>
</comment>
<dbReference type="EMBL" id="BARS01046780">
    <property type="protein sequence ID" value="GAG32865.1"/>
    <property type="molecule type" value="Genomic_DNA"/>
</dbReference>
<evidence type="ECO:0000259" key="1">
    <source>
        <dbReference type="Pfam" id="PF20469"/>
    </source>
</evidence>
<dbReference type="AlphaFoldDB" id="X0WQD3"/>
<reference evidence="2" key="1">
    <citation type="journal article" date="2014" name="Front. Microbiol.">
        <title>High frequency of phylogenetically diverse reductive dehalogenase-homologous genes in deep subseafloor sedimentary metagenomes.</title>
        <authorList>
            <person name="Kawai M."/>
            <person name="Futagami T."/>
            <person name="Toyoda A."/>
            <person name="Takaki Y."/>
            <person name="Nishi S."/>
            <person name="Hori S."/>
            <person name="Arai W."/>
            <person name="Tsubouchi T."/>
            <person name="Morono Y."/>
            <person name="Uchiyama I."/>
            <person name="Ito T."/>
            <person name="Fujiyama A."/>
            <person name="Inagaki F."/>
            <person name="Takami H."/>
        </authorList>
    </citation>
    <scope>NUCLEOTIDE SEQUENCE</scope>
    <source>
        <strain evidence="2">Expedition CK06-06</strain>
    </source>
</reference>
<sequence length="124" mass="14114">MLVATHSPFMIDHSDLKNVWLVFEEGDETKVRRIAVKEELDSVLVEIGVVPQDFAFANGILVVEGKTDRDVFSDWARKLGMPFERIGLIVISADGIRKIRPYVESEVIQRTTFLRFCMVDSNAE</sequence>
<dbReference type="InterPro" id="IPR034139">
    <property type="entry name" value="TOPRIM_OLD"/>
</dbReference>
<evidence type="ECO:0000313" key="2">
    <source>
        <dbReference type="EMBL" id="GAG32865.1"/>
    </source>
</evidence>
<protein>
    <recommendedName>
        <fullName evidence="1">OLD protein-like TOPRIM domain-containing protein</fullName>
    </recommendedName>
</protein>
<organism evidence="2">
    <name type="scientific">marine sediment metagenome</name>
    <dbReference type="NCBI Taxonomy" id="412755"/>
    <lineage>
        <taxon>unclassified sequences</taxon>
        <taxon>metagenomes</taxon>
        <taxon>ecological metagenomes</taxon>
    </lineage>
</organism>
<feature type="non-terminal residue" evidence="2">
    <location>
        <position position="124"/>
    </location>
</feature>
<gene>
    <name evidence="2" type="ORF">S01H1_70352</name>
</gene>
<proteinExistence type="predicted"/>